<reference evidence="4" key="1">
    <citation type="submission" date="2018-05" db="EMBL/GenBank/DDBJ databases">
        <authorList>
            <person name="Lanie J.A."/>
            <person name="Ng W.-L."/>
            <person name="Kazmierczak K.M."/>
            <person name="Andrzejewski T.M."/>
            <person name="Davidsen T.M."/>
            <person name="Wayne K.J."/>
            <person name="Tettelin H."/>
            <person name="Glass J.I."/>
            <person name="Rusch D."/>
            <person name="Podicherti R."/>
            <person name="Tsui H.-C.T."/>
            <person name="Winkler M.E."/>
        </authorList>
    </citation>
    <scope>NUCLEOTIDE SEQUENCE</scope>
</reference>
<dbReference type="InterPro" id="IPR008880">
    <property type="entry name" value="Trigger_fac_C"/>
</dbReference>
<proteinExistence type="predicted"/>
<evidence type="ECO:0000256" key="1">
    <source>
        <dbReference type="ARBA" id="ARBA00023110"/>
    </source>
</evidence>
<dbReference type="GO" id="GO:0003755">
    <property type="term" value="F:peptidyl-prolyl cis-trans isomerase activity"/>
    <property type="evidence" value="ECO:0007669"/>
    <property type="project" value="UniProtKB-KW"/>
</dbReference>
<evidence type="ECO:0000256" key="2">
    <source>
        <dbReference type="ARBA" id="ARBA00023235"/>
    </source>
</evidence>
<sequence>MKKNCLKVQKTEYISDDIDIDNVINEMRRSRAEVKTVEDGAKEGHYLIVDFQKLDNSGLPIIGEKLEKRFLQIGTDPFSGDNMKKLIGLKAGDKVQVDLPDLNDNSMTKYELSIINVEEQVVPEVNQEFIKSVEPDAKDEASFRNIIMEKVNESYVQRSEEAFERILADSMIEYVKPDFAPAMVDSYLDHLIQEAKEQQQSQDLDENKIRDSYKAVAERNMKWYLIRKAIVSNQDNISVSRDDIDKEIQKLLERSPDHSKEIKQYYKKPSNRQRIEDDLIEKKVLNYLEDFAKIKDVKVHTKVLREEAENERSR</sequence>
<dbReference type="InterPro" id="IPR027304">
    <property type="entry name" value="Trigger_fact/SurA_dom_sf"/>
</dbReference>
<name>A0A381SAG4_9ZZZZ</name>
<dbReference type="GO" id="GO:0015031">
    <property type="term" value="P:protein transport"/>
    <property type="evidence" value="ECO:0007669"/>
    <property type="project" value="InterPro"/>
</dbReference>
<dbReference type="Gene3D" id="1.10.3120.10">
    <property type="entry name" value="Trigger factor, C-terminal domain"/>
    <property type="match status" value="1"/>
</dbReference>
<dbReference type="InterPro" id="IPR037041">
    <property type="entry name" value="Trigger_fac_C_sf"/>
</dbReference>
<accession>A0A381SAG4</accession>
<dbReference type="InterPro" id="IPR046357">
    <property type="entry name" value="PPIase_dom_sf"/>
</dbReference>
<protein>
    <recommendedName>
        <fullName evidence="3">Trigger factor C-terminal domain-containing protein</fullName>
    </recommendedName>
</protein>
<dbReference type="SUPFAM" id="SSF54534">
    <property type="entry name" value="FKBP-like"/>
    <property type="match status" value="1"/>
</dbReference>
<gene>
    <name evidence="4" type="ORF">METZ01_LOCUS53936</name>
</gene>
<dbReference type="GO" id="GO:0006457">
    <property type="term" value="P:protein folding"/>
    <property type="evidence" value="ECO:0007669"/>
    <property type="project" value="InterPro"/>
</dbReference>
<keyword evidence="2" id="KW-0413">Isomerase</keyword>
<organism evidence="4">
    <name type="scientific">marine metagenome</name>
    <dbReference type="NCBI Taxonomy" id="408172"/>
    <lineage>
        <taxon>unclassified sequences</taxon>
        <taxon>metagenomes</taxon>
        <taxon>ecological metagenomes</taxon>
    </lineage>
</organism>
<evidence type="ECO:0000259" key="3">
    <source>
        <dbReference type="Pfam" id="PF05698"/>
    </source>
</evidence>
<dbReference type="EMBL" id="UINC01002867">
    <property type="protein sequence ID" value="SVA01082.1"/>
    <property type="molecule type" value="Genomic_DNA"/>
</dbReference>
<feature type="domain" description="Trigger factor C-terminal" evidence="3">
    <location>
        <begin position="143"/>
        <end position="288"/>
    </location>
</feature>
<dbReference type="Pfam" id="PF05698">
    <property type="entry name" value="Trigger_C"/>
    <property type="match status" value="1"/>
</dbReference>
<dbReference type="Gene3D" id="3.10.50.40">
    <property type="match status" value="1"/>
</dbReference>
<evidence type="ECO:0000313" key="4">
    <source>
        <dbReference type="EMBL" id="SVA01082.1"/>
    </source>
</evidence>
<keyword evidence="1" id="KW-0697">Rotamase</keyword>
<dbReference type="SUPFAM" id="SSF109998">
    <property type="entry name" value="Triger factor/SurA peptide-binding domain-like"/>
    <property type="match status" value="1"/>
</dbReference>
<dbReference type="AlphaFoldDB" id="A0A381SAG4"/>